<keyword evidence="4 5" id="KW-0143">Chaperone</keyword>
<evidence type="ECO:0000256" key="5">
    <source>
        <dbReference type="HAMAP-Rule" id="MF_00822"/>
    </source>
</evidence>
<evidence type="ECO:0000256" key="1">
    <source>
        <dbReference type="ARBA" id="ARBA00004496"/>
    </source>
</evidence>
<dbReference type="InterPro" id="IPR036118">
    <property type="entry name" value="UreE_N_sf"/>
</dbReference>
<keyword evidence="10" id="KW-1185">Reference proteome</keyword>
<reference evidence="8 10" key="1">
    <citation type="submission" date="2015-04" db="EMBL/GenBank/DDBJ databases">
        <title>The draft genome sequence of Roseovarius indicus B108T.</title>
        <authorList>
            <person name="Li G."/>
            <person name="Lai Q."/>
            <person name="Shao Z."/>
            <person name="Yan P."/>
        </authorList>
    </citation>
    <scope>NUCLEOTIDE SEQUENCE [LARGE SCALE GENOMIC DNA]</scope>
    <source>
        <strain evidence="8 10">B108</strain>
    </source>
</reference>
<dbReference type="Proteomes" id="UP000051401">
    <property type="component" value="Unassembled WGS sequence"/>
</dbReference>
<dbReference type="RefSeq" id="WP_057820290.1">
    <property type="nucleotide sequence ID" value="NZ_CP031598.1"/>
</dbReference>
<dbReference type="SUPFAM" id="SSF69287">
    <property type="entry name" value="Urease metallochaperone UreE, N-terminal domain"/>
    <property type="match status" value="1"/>
</dbReference>
<evidence type="ECO:0000313" key="11">
    <source>
        <dbReference type="Proteomes" id="UP000325785"/>
    </source>
</evidence>
<dbReference type="GO" id="GO:0065003">
    <property type="term" value="P:protein-containing complex assembly"/>
    <property type="evidence" value="ECO:0007669"/>
    <property type="project" value="InterPro"/>
</dbReference>
<dbReference type="Gene3D" id="3.30.70.790">
    <property type="entry name" value="UreE, C-terminal domain"/>
    <property type="match status" value="1"/>
</dbReference>
<dbReference type="GO" id="GO:0006457">
    <property type="term" value="P:protein folding"/>
    <property type="evidence" value="ECO:0007669"/>
    <property type="project" value="InterPro"/>
</dbReference>
<proteinExistence type="inferred from homology"/>
<dbReference type="InterPro" id="IPR004029">
    <property type="entry name" value="UreE_N"/>
</dbReference>
<dbReference type="OrthoDB" id="9802215at2"/>
<keyword evidence="3 5" id="KW-0533">Nickel</keyword>
<comment type="similarity">
    <text evidence="5">Belongs to the UreE family.</text>
</comment>
<dbReference type="Pfam" id="PF05194">
    <property type="entry name" value="UreE_C"/>
    <property type="match status" value="1"/>
</dbReference>
<dbReference type="SMART" id="SM00988">
    <property type="entry name" value="UreE_N"/>
    <property type="match status" value="1"/>
</dbReference>
<evidence type="ECO:0000259" key="7">
    <source>
        <dbReference type="SMART" id="SM00988"/>
    </source>
</evidence>
<dbReference type="CDD" id="cd00571">
    <property type="entry name" value="UreE"/>
    <property type="match status" value="1"/>
</dbReference>
<feature type="compositionally biased region" description="Basic and acidic residues" evidence="6">
    <location>
        <begin position="146"/>
        <end position="167"/>
    </location>
</feature>
<comment type="subcellular location">
    <subcellularLocation>
        <location evidence="1 5">Cytoplasm</location>
    </subcellularLocation>
</comment>
<evidence type="ECO:0000256" key="6">
    <source>
        <dbReference type="SAM" id="MobiDB-lite"/>
    </source>
</evidence>
<dbReference type="GO" id="GO:0016151">
    <property type="term" value="F:nickel cation binding"/>
    <property type="evidence" value="ECO:0007669"/>
    <property type="project" value="UniProtKB-UniRule"/>
</dbReference>
<protein>
    <recommendedName>
        <fullName evidence="5">Urease accessory protein UreE</fullName>
    </recommendedName>
</protein>
<gene>
    <name evidence="9" type="primary">ureE1</name>
    <name evidence="5" type="synonym">ureE</name>
    <name evidence="9" type="ORF">RIdsm_04451</name>
    <name evidence="8" type="ORF">XM52_23830</name>
</gene>
<dbReference type="Gene3D" id="2.60.260.20">
    <property type="entry name" value="Urease metallochaperone UreE, N-terminal domain"/>
    <property type="match status" value="1"/>
</dbReference>
<dbReference type="GO" id="GO:0005737">
    <property type="term" value="C:cytoplasm"/>
    <property type="evidence" value="ECO:0007669"/>
    <property type="project" value="UniProtKB-SubCell"/>
</dbReference>
<dbReference type="AlphaFoldDB" id="A0A0T5P2Q7"/>
<evidence type="ECO:0000256" key="3">
    <source>
        <dbReference type="ARBA" id="ARBA00022596"/>
    </source>
</evidence>
<evidence type="ECO:0000313" key="10">
    <source>
        <dbReference type="Proteomes" id="UP000051401"/>
    </source>
</evidence>
<organism evidence="8 10">
    <name type="scientific">Roseovarius indicus</name>
    <dbReference type="NCBI Taxonomy" id="540747"/>
    <lineage>
        <taxon>Bacteria</taxon>
        <taxon>Pseudomonadati</taxon>
        <taxon>Pseudomonadota</taxon>
        <taxon>Alphaproteobacteria</taxon>
        <taxon>Rhodobacterales</taxon>
        <taxon>Roseobacteraceae</taxon>
        <taxon>Roseovarius</taxon>
    </lineage>
</organism>
<dbReference type="EMBL" id="LAXI01000022">
    <property type="protein sequence ID" value="KRS15458.1"/>
    <property type="molecule type" value="Genomic_DNA"/>
</dbReference>
<dbReference type="Proteomes" id="UP000325785">
    <property type="component" value="Chromosome"/>
</dbReference>
<dbReference type="GO" id="GO:0019627">
    <property type="term" value="P:urea metabolic process"/>
    <property type="evidence" value="ECO:0007669"/>
    <property type="project" value="InterPro"/>
</dbReference>
<keyword evidence="2 5" id="KW-0963">Cytoplasm</keyword>
<feature type="compositionally biased region" description="Acidic residues" evidence="6">
    <location>
        <begin position="168"/>
        <end position="177"/>
    </location>
</feature>
<dbReference type="STRING" id="540747.SAMN04488031_11535"/>
<dbReference type="NCBIfam" id="NF009758">
    <property type="entry name" value="PRK13261.2-4"/>
    <property type="match status" value="1"/>
</dbReference>
<dbReference type="PATRIC" id="fig|540747.5.peg.3122"/>
<reference evidence="9 11" key="2">
    <citation type="submission" date="2018-08" db="EMBL/GenBank/DDBJ databases">
        <title>Genetic Globetrotter - A new plasmid hitch-hiking vast phylogenetic and geographic distances.</title>
        <authorList>
            <person name="Vollmers J."/>
            <person name="Petersen J."/>
        </authorList>
    </citation>
    <scope>NUCLEOTIDE SEQUENCE [LARGE SCALE GENOMIC DNA]</scope>
    <source>
        <strain evidence="9 11">DSM 26383</strain>
    </source>
</reference>
<evidence type="ECO:0000313" key="9">
    <source>
        <dbReference type="EMBL" id="QEW28619.1"/>
    </source>
</evidence>
<dbReference type="SUPFAM" id="SSF69737">
    <property type="entry name" value="Urease metallochaperone UreE, C-terminal domain"/>
    <property type="match status" value="1"/>
</dbReference>
<sequence>MTDLPLAQTVRRAGEWRGVAEIVTLDYDTRFLRRKRLATDTGRPFVVDLEKTTSLEDGDALELDDGSRVVIRAAEEDVLVVTGKSIPRLAWHIGNRHTPCQIDTDRLLIQRDPVIRRMLEQLGATIEEARHAFTPEGGAYGHGRTHSHDHSHSHSHSPDKFHEHDAEHDPDETVDAG</sequence>
<dbReference type="InterPro" id="IPR007864">
    <property type="entry name" value="UreE_C_dom"/>
</dbReference>
<dbReference type="EMBL" id="CP031598">
    <property type="protein sequence ID" value="QEW28619.1"/>
    <property type="molecule type" value="Genomic_DNA"/>
</dbReference>
<feature type="domain" description="UreE urease accessory N-terminal" evidence="7">
    <location>
        <begin position="5"/>
        <end position="69"/>
    </location>
</feature>
<evidence type="ECO:0000256" key="4">
    <source>
        <dbReference type="ARBA" id="ARBA00023186"/>
    </source>
</evidence>
<dbReference type="KEGG" id="rid:RIdsm_04451"/>
<evidence type="ECO:0000256" key="2">
    <source>
        <dbReference type="ARBA" id="ARBA00022490"/>
    </source>
</evidence>
<accession>A0A0T5P2Q7</accession>
<name>A0A0T5P2Q7_9RHOB</name>
<evidence type="ECO:0000313" key="8">
    <source>
        <dbReference type="EMBL" id="KRS15458.1"/>
    </source>
</evidence>
<comment type="function">
    <text evidence="5">Involved in urease metallocenter assembly. Binds nickel. Probably functions as a nickel donor during metallocenter assembly.</text>
</comment>
<dbReference type="InterPro" id="IPR012406">
    <property type="entry name" value="UreE"/>
</dbReference>
<dbReference type="Pfam" id="PF02814">
    <property type="entry name" value="UreE_N"/>
    <property type="match status" value="1"/>
</dbReference>
<feature type="region of interest" description="Disordered" evidence="6">
    <location>
        <begin position="135"/>
        <end position="177"/>
    </location>
</feature>
<dbReference type="GO" id="GO:0051082">
    <property type="term" value="F:unfolded protein binding"/>
    <property type="evidence" value="ECO:0007669"/>
    <property type="project" value="UniProtKB-UniRule"/>
</dbReference>
<dbReference type="HAMAP" id="MF_00822">
    <property type="entry name" value="UreE"/>
    <property type="match status" value="1"/>
</dbReference>